<accession>A0A1I8FFP1</accession>
<dbReference type="Proteomes" id="UP000095280">
    <property type="component" value="Unplaced"/>
</dbReference>
<name>A0A1I8FFP1_9PLAT</name>
<keyword evidence="2" id="KW-1185">Reference proteome</keyword>
<evidence type="ECO:0000313" key="2">
    <source>
        <dbReference type="Proteomes" id="UP000095280"/>
    </source>
</evidence>
<reference evidence="3" key="1">
    <citation type="submission" date="2016-11" db="UniProtKB">
        <authorList>
            <consortium name="WormBaseParasite"/>
        </authorList>
    </citation>
    <scope>IDENTIFICATION</scope>
</reference>
<evidence type="ECO:0000313" key="3">
    <source>
        <dbReference type="WBParaSite" id="maker-unitig_33077-snap-gene-0.3-mRNA-1"/>
    </source>
</evidence>
<sequence length="28" mass="2879">MPSRSSAQAPAALGTSPVPLQGGREERK</sequence>
<organism evidence="2 3">
    <name type="scientific">Macrostomum lignano</name>
    <dbReference type="NCBI Taxonomy" id="282301"/>
    <lineage>
        <taxon>Eukaryota</taxon>
        <taxon>Metazoa</taxon>
        <taxon>Spiralia</taxon>
        <taxon>Lophotrochozoa</taxon>
        <taxon>Platyhelminthes</taxon>
        <taxon>Rhabditophora</taxon>
        <taxon>Macrostomorpha</taxon>
        <taxon>Macrostomida</taxon>
        <taxon>Macrostomidae</taxon>
        <taxon>Macrostomum</taxon>
    </lineage>
</organism>
<feature type="region of interest" description="Disordered" evidence="1">
    <location>
        <begin position="1"/>
        <end position="28"/>
    </location>
</feature>
<proteinExistence type="predicted"/>
<dbReference type="AlphaFoldDB" id="A0A1I8FFP1"/>
<dbReference type="WBParaSite" id="maker-unitig_33077-snap-gene-0.3-mRNA-1">
    <property type="protein sequence ID" value="maker-unitig_33077-snap-gene-0.3-mRNA-1"/>
    <property type="gene ID" value="maker-unitig_33077-snap-gene-0.3"/>
</dbReference>
<protein>
    <submittedName>
        <fullName evidence="3">Uncharacterized protein</fullName>
    </submittedName>
</protein>
<evidence type="ECO:0000256" key="1">
    <source>
        <dbReference type="SAM" id="MobiDB-lite"/>
    </source>
</evidence>